<evidence type="ECO:0000256" key="13">
    <source>
        <dbReference type="ARBA" id="ARBA00022840"/>
    </source>
</evidence>
<protein>
    <recommendedName>
        <fullName evidence="7 16">ATP phosphoribosyltransferase</fullName>
        <shortName evidence="16">ATP-PRT</shortName>
        <shortName evidence="16">ATP-PRTase</shortName>
        <ecNumber evidence="6 16">2.4.2.17</ecNumber>
    </recommendedName>
</protein>
<dbReference type="InterPro" id="IPR013820">
    <property type="entry name" value="ATP_PRibTrfase_cat"/>
</dbReference>
<comment type="function">
    <text evidence="15 16">Catalyzes the condensation of ATP and 5-phosphoribose 1-diphosphate to form N'-(5'-phosphoribosyl)-ATP (PR-ATP). Has a crucial role in the pathway because the rate of histidine biosynthesis seems to be controlled primarily by regulation of HisG enzymatic activity.</text>
</comment>
<evidence type="ECO:0000256" key="7">
    <source>
        <dbReference type="ARBA" id="ARBA00020998"/>
    </source>
</evidence>
<comment type="domain">
    <text evidence="16">Lacks the C-terminal regulatory region which is replaced by HisZ.</text>
</comment>
<dbReference type="RefSeq" id="WP_382358770.1">
    <property type="nucleotide sequence ID" value="NZ_JBHTGR010000017.1"/>
</dbReference>
<feature type="domain" description="ATP phosphoribosyltransferase catalytic" evidence="17">
    <location>
        <begin position="54"/>
        <end position="204"/>
    </location>
</feature>
<evidence type="ECO:0000256" key="2">
    <source>
        <dbReference type="ARBA" id="ARBA00004496"/>
    </source>
</evidence>
<keyword evidence="10 16" id="KW-0328">Glycosyltransferase</keyword>
<dbReference type="PANTHER" id="PTHR21403:SF8">
    <property type="entry name" value="ATP PHOSPHORIBOSYLTRANSFERASE"/>
    <property type="match status" value="1"/>
</dbReference>
<dbReference type="Pfam" id="PF01634">
    <property type="entry name" value="HisG"/>
    <property type="match status" value="1"/>
</dbReference>
<keyword evidence="8 16" id="KW-0963">Cytoplasm</keyword>
<keyword evidence="13 16" id="KW-0067">ATP-binding</keyword>
<dbReference type="SUPFAM" id="SSF53850">
    <property type="entry name" value="Periplasmic binding protein-like II"/>
    <property type="match status" value="1"/>
</dbReference>
<evidence type="ECO:0000256" key="3">
    <source>
        <dbReference type="ARBA" id="ARBA00004667"/>
    </source>
</evidence>
<proteinExistence type="inferred from homology"/>
<organism evidence="18 19">
    <name type="scientific">Lentibacillus kimchii</name>
    <dbReference type="NCBI Taxonomy" id="1542911"/>
    <lineage>
        <taxon>Bacteria</taxon>
        <taxon>Bacillati</taxon>
        <taxon>Bacillota</taxon>
        <taxon>Bacilli</taxon>
        <taxon>Bacillales</taxon>
        <taxon>Bacillaceae</taxon>
        <taxon>Lentibacillus</taxon>
    </lineage>
</organism>
<evidence type="ECO:0000256" key="12">
    <source>
        <dbReference type="ARBA" id="ARBA00022741"/>
    </source>
</evidence>
<dbReference type="HAMAP" id="MF_01018">
    <property type="entry name" value="HisG_Short"/>
    <property type="match status" value="1"/>
</dbReference>
<dbReference type="PANTHER" id="PTHR21403">
    <property type="entry name" value="ATP PHOSPHORIBOSYLTRANSFERASE ATP-PRTASE"/>
    <property type="match status" value="1"/>
</dbReference>
<dbReference type="Gene3D" id="3.40.190.10">
    <property type="entry name" value="Periplasmic binding protein-like II"/>
    <property type="match status" value="2"/>
</dbReference>
<name>A0ABW2UTL9_9BACI</name>
<dbReference type="Proteomes" id="UP001596620">
    <property type="component" value="Unassembled WGS sequence"/>
</dbReference>
<dbReference type="InterPro" id="IPR018198">
    <property type="entry name" value="ATP_PRibTrfase_CS"/>
</dbReference>
<evidence type="ECO:0000313" key="18">
    <source>
        <dbReference type="EMBL" id="MFC7747252.1"/>
    </source>
</evidence>
<keyword evidence="12 16" id="KW-0547">Nucleotide-binding</keyword>
<evidence type="ECO:0000313" key="19">
    <source>
        <dbReference type="Proteomes" id="UP001596620"/>
    </source>
</evidence>
<keyword evidence="19" id="KW-1185">Reference proteome</keyword>
<dbReference type="EMBL" id="JBHTGR010000017">
    <property type="protein sequence ID" value="MFC7747252.1"/>
    <property type="molecule type" value="Genomic_DNA"/>
</dbReference>
<dbReference type="NCBIfam" id="TIGR00070">
    <property type="entry name" value="hisG"/>
    <property type="match status" value="1"/>
</dbReference>
<evidence type="ECO:0000256" key="15">
    <source>
        <dbReference type="ARBA" id="ARBA00024861"/>
    </source>
</evidence>
<evidence type="ECO:0000256" key="4">
    <source>
        <dbReference type="ARBA" id="ARBA00009489"/>
    </source>
</evidence>
<comment type="pathway">
    <text evidence="3 16">Amino-acid biosynthesis; L-histidine biosynthesis; L-histidine from 5-phospho-alpha-D-ribose 1-diphosphate: step 1/9.</text>
</comment>
<evidence type="ECO:0000259" key="17">
    <source>
        <dbReference type="Pfam" id="PF01634"/>
    </source>
</evidence>
<evidence type="ECO:0000256" key="9">
    <source>
        <dbReference type="ARBA" id="ARBA00022605"/>
    </source>
</evidence>
<comment type="caution">
    <text evidence="18">The sequence shown here is derived from an EMBL/GenBank/DDBJ whole genome shotgun (WGS) entry which is preliminary data.</text>
</comment>
<dbReference type="CDD" id="cd13595">
    <property type="entry name" value="PBP2_HisGs"/>
    <property type="match status" value="1"/>
</dbReference>
<evidence type="ECO:0000256" key="1">
    <source>
        <dbReference type="ARBA" id="ARBA00000915"/>
    </source>
</evidence>
<evidence type="ECO:0000256" key="10">
    <source>
        <dbReference type="ARBA" id="ARBA00022676"/>
    </source>
</evidence>
<comment type="catalytic activity">
    <reaction evidence="1 16">
        <text>1-(5-phospho-beta-D-ribosyl)-ATP + diphosphate = 5-phospho-alpha-D-ribose 1-diphosphate + ATP</text>
        <dbReference type="Rhea" id="RHEA:18473"/>
        <dbReference type="ChEBI" id="CHEBI:30616"/>
        <dbReference type="ChEBI" id="CHEBI:33019"/>
        <dbReference type="ChEBI" id="CHEBI:58017"/>
        <dbReference type="ChEBI" id="CHEBI:73183"/>
        <dbReference type="EC" id="2.4.2.17"/>
    </reaction>
</comment>
<dbReference type="InterPro" id="IPR024893">
    <property type="entry name" value="ATP_PRibTrfase_HisG_short"/>
</dbReference>
<sequence>MAVITLALAKGRTADSVLELLEQAGYRFPDFHPQSRKLIFSDDQRQLRLILVKPLDVPAYVEKGAADAGVTGKDNIMERAADVYDLLDLALGQCQFILAGKQHLPSDPAQKIMVASKYPVVARTYFDRRGIPAEVIKLNGSVELAPLIGLADVIVDIMETGTTLQENGLLVLDKLGDISTRLIVNKASFTTKSRDIHTFINQLKTGME</sequence>
<dbReference type="GO" id="GO:0003879">
    <property type="term" value="F:ATP phosphoribosyltransferase activity"/>
    <property type="evidence" value="ECO:0007669"/>
    <property type="project" value="UniProtKB-EC"/>
</dbReference>
<keyword evidence="11 16" id="KW-0808">Transferase</keyword>
<comment type="similarity">
    <text evidence="4 16">Belongs to the ATP phosphoribosyltransferase family. Short subfamily.</text>
</comment>
<comment type="subunit">
    <text evidence="5 16">Heteromultimer composed of HisG and HisZ subunits.</text>
</comment>
<evidence type="ECO:0000256" key="5">
    <source>
        <dbReference type="ARBA" id="ARBA00011496"/>
    </source>
</evidence>
<dbReference type="InterPro" id="IPR001348">
    <property type="entry name" value="ATP_PRibTrfase_HisG"/>
</dbReference>
<keyword evidence="9 16" id="KW-0028">Amino-acid biosynthesis</keyword>
<evidence type="ECO:0000256" key="11">
    <source>
        <dbReference type="ARBA" id="ARBA00022679"/>
    </source>
</evidence>
<reference evidence="19" key="1">
    <citation type="journal article" date="2019" name="Int. J. Syst. Evol. Microbiol.">
        <title>The Global Catalogue of Microorganisms (GCM) 10K type strain sequencing project: providing services to taxonomists for standard genome sequencing and annotation.</title>
        <authorList>
            <consortium name="The Broad Institute Genomics Platform"/>
            <consortium name="The Broad Institute Genome Sequencing Center for Infectious Disease"/>
            <person name="Wu L."/>
            <person name="Ma J."/>
        </authorList>
    </citation>
    <scope>NUCLEOTIDE SEQUENCE [LARGE SCALE GENOMIC DNA]</scope>
    <source>
        <strain evidence="19">JCM 30234</strain>
    </source>
</reference>
<evidence type="ECO:0000256" key="14">
    <source>
        <dbReference type="ARBA" id="ARBA00023102"/>
    </source>
</evidence>
<dbReference type="EC" id="2.4.2.17" evidence="6 16"/>
<accession>A0ABW2UTL9</accession>
<dbReference type="PROSITE" id="PS01316">
    <property type="entry name" value="ATP_P_PHORIBOSYLTR"/>
    <property type="match status" value="1"/>
</dbReference>
<evidence type="ECO:0000256" key="8">
    <source>
        <dbReference type="ARBA" id="ARBA00022490"/>
    </source>
</evidence>
<evidence type="ECO:0000256" key="6">
    <source>
        <dbReference type="ARBA" id="ARBA00011946"/>
    </source>
</evidence>
<evidence type="ECO:0000256" key="16">
    <source>
        <dbReference type="HAMAP-Rule" id="MF_01018"/>
    </source>
</evidence>
<keyword evidence="14 16" id="KW-0368">Histidine biosynthesis</keyword>
<comment type="subcellular location">
    <subcellularLocation>
        <location evidence="2 16">Cytoplasm</location>
    </subcellularLocation>
</comment>
<gene>
    <name evidence="16 18" type="primary">hisG</name>
    <name evidence="18" type="ORF">ACFQU8_08380</name>
</gene>